<accession>A0ABQ2FVA7</accession>
<evidence type="ECO:0000313" key="1">
    <source>
        <dbReference type="EMBL" id="GGL57971.1"/>
    </source>
</evidence>
<name>A0ABQ2FVA7_9ACTN</name>
<proteinExistence type="predicted"/>
<keyword evidence="2" id="KW-1185">Reference proteome</keyword>
<dbReference type="InterPro" id="IPR006311">
    <property type="entry name" value="TAT_signal"/>
</dbReference>
<dbReference type="Proteomes" id="UP000648663">
    <property type="component" value="Unassembled WGS sequence"/>
</dbReference>
<evidence type="ECO:0008006" key="3">
    <source>
        <dbReference type="Google" id="ProtNLM"/>
    </source>
</evidence>
<comment type="caution">
    <text evidence="1">The sequence shown here is derived from an EMBL/GenBank/DDBJ whole genome shotgun (WGS) entry which is preliminary data.</text>
</comment>
<dbReference type="PROSITE" id="PS51318">
    <property type="entry name" value="TAT"/>
    <property type="match status" value="1"/>
</dbReference>
<gene>
    <name evidence="1" type="ORF">GCM10011589_12540</name>
</gene>
<evidence type="ECO:0000313" key="2">
    <source>
        <dbReference type="Proteomes" id="UP000648663"/>
    </source>
</evidence>
<protein>
    <recommendedName>
        <fullName evidence="3">Lipoprotein</fullName>
    </recommendedName>
</protein>
<dbReference type="EMBL" id="BMMI01000002">
    <property type="protein sequence ID" value="GGL57971.1"/>
    <property type="molecule type" value="Genomic_DNA"/>
</dbReference>
<sequence>MTARLLPQEGVCRVSATRLRRGLLGATTALLLGAGLAGCQLPDVGMSPGLTAQAAESTDAGSSTAAPSVTPVPAAEVAELRPAGDLDTGSITHSVAAGDRSVVIDWWTGEDAATWTADGAKTVQLSAHVEGGSSSQAITVTRFVATSDDGTARTTVAEDRGEFVLTPPFSYTTALSLTSSTAGATDLTLYAQFDLLVETEPGSGEFFRQTVLDSIQLPLLQEETQ</sequence>
<reference evidence="2" key="1">
    <citation type="journal article" date="2019" name="Int. J. Syst. Evol. Microbiol.">
        <title>The Global Catalogue of Microorganisms (GCM) 10K type strain sequencing project: providing services to taxonomists for standard genome sequencing and annotation.</title>
        <authorList>
            <consortium name="The Broad Institute Genomics Platform"/>
            <consortium name="The Broad Institute Genome Sequencing Center for Infectious Disease"/>
            <person name="Wu L."/>
            <person name="Ma J."/>
        </authorList>
    </citation>
    <scope>NUCLEOTIDE SEQUENCE [LARGE SCALE GENOMIC DNA]</scope>
    <source>
        <strain evidence="2">CGMCC 4.5581</strain>
    </source>
</reference>
<organism evidence="1 2">
    <name type="scientific">Modestobacter marinus</name>
    <dbReference type="NCBI Taxonomy" id="477641"/>
    <lineage>
        <taxon>Bacteria</taxon>
        <taxon>Bacillati</taxon>
        <taxon>Actinomycetota</taxon>
        <taxon>Actinomycetes</taxon>
        <taxon>Geodermatophilales</taxon>
        <taxon>Geodermatophilaceae</taxon>
        <taxon>Modestobacter</taxon>
    </lineage>
</organism>